<comment type="caution">
    <text evidence="2">The sequence shown here is derived from an EMBL/GenBank/DDBJ whole genome shotgun (WGS) entry which is preliminary data.</text>
</comment>
<accession>A0A7J7HD75</accession>
<protein>
    <submittedName>
        <fullName evidence="2">Uncharacterized protein</fullName>
    </submittedName>
</protein>
<evidence type="ECO:0000313" key="2">
    <source>
        <dbReference type="EMBL" id="KAF5949766.1"/>
    </source>
</evidence>
<sequence length="137" mass="15228">MKTSFQRVNVTVGEEEERMMMTGLHTAADILCIGRLPMKRAKSTRKENLSLSKSPRNAAPNHNLDLRLGSLTSKHKKAENWGMKSKMLISQISIILPYHLKQIGTTGHLGHRFSILAAAVMEVKLEPPPEAITSPCQ</sequence>
<reference evidence="2 3" key="2">
    <citation type="submission" date="2020-07" db="EMBL/GenBank/DDBJ databases">
        <title>Genome assembly of wild tea tree DASZ reveals pedigree and selection history of tea varieties.</title>
        <authorList>
            <person name="Zhang W."/>
        </authorList>
    </citation>
    <scope>NUCLEOTIDE SEQUENCE [LARGE SCALE GENOMIC DNA]</scope>
    <source>
        <strain evidence="3">cv. G240</strain>
        <tissue evidence="2">Leaf</tissue>
    </source>
</reference>
<proteinExistence type="predicted"/>
<name>A0A7J7HD75_CAMSI</name>
<keyword evidence="3" id="KW-1185">Reference proteome</keyword>
<evidence type="ECO:0000256" key="1">
    <source>
        <dbReference type="SAM" id="MobiDB-lite"/>
    </source>
</evidence>
<organism evidence="2 3">
    <name type="scientific">Camellia sinensis</name>
    <name type="common">Tea plant</name>
    <name type="synonym">Thea sinensis</name>
    <dbReference type="NCBI Taxonomy" id="4442"/>
    <lineage>
        <taxon>Eukaryota</taxon>
        <taxon>Viridiplantae</taxon>
        <taxon>Streptophyta</taxon>
        <taxon>Embryophyta</taxon>
        <taxon>Tracheophyta</taxon>
        <taxon>Spermatophyta</taxon>
        <taxon>Magnoliopsida</taxon>
        <taxon>eudicotyledons</taxon>
        <taxon>Gunneridae</taxon>
        <taxon>Pentapetalae</taxon>
        <taxon>asterids</taxon>
        <taxon>Ericales</taxon>
        <taxon>Theaceae</taxon>
        <taxon>Camellia</taxon>
    </lineage>
</organism>
<evidence type="ECO:0000313" key="3">
    <source>
        <dbReference type="Proteomes" id="UP000593564"/>
    </source>
</evidence>
<gene>
    <name evidence="2" type="ORF">HYC85_011759</name>
</gene>
<dbReference type="EMBL" id="JACBKZ010000005">
    <property type="protein sequence ID" value="KAF5949766.1"/>
    <property type="molecule type" value="Genomic_DNA"/>
</dbReference>
<dbReference type="AlphaFoldDB" id="A0A7J7HD75"/>
<dbReference type="Proteomes" id="UP000593564">
    <property type="component" value="Unassembled WGS sequence"/>
</dbReference>
<feature type="region of interest" description="Disordered" evidence="1">
    <location>
        <begin position="43"/>
        <end position="63"/>
    </location>
</feature>
<reference evidence="3" key="1">
    <citation type="journal article" date="2020" name="Nat. Commun.">
        <title>Genome assembly of wild tea tree DASZ reveals pedigree and selection history of tea varieties.</title>
        <authorList>
            <person name="Zhang W."/>
            <person name="Zhang Y."/>
            <person name="Qiu H."/>
            <person name="Guo Y."/>
            <person name="Wan H."/>
            <person name="Zhang X."/>
            <person name="Scossa F."/>
            <person name="Alseekh S."/>
            <person name="Zhang Q."/>
            <person name="Wang P."/>
            <person name="Xu L."/>
            <person name="Schmidt M.H."/>
            <person name="Jia X."/>
            <person name="Li D."/>
            <person name="Zhu A."/>
            <person name="Guo F."/>
            <person name="Chen W."/>
            <person name="Ni D."/>
            <person name="Usadel B."/>
            <person name="Fernie A.R."/>
            <person name="Wen W."/>
        </authorList>
    </citation>
    <scope>NUCLEOTIDE SEQUENCE [LARGE SCALE GENOMIC DNA]</scope>
    <source>
        <strain evidence="3">cv. G240</strain>
    </source>
</reference>